<reference evidence="6" key="1">
    <citation type="submission" date="2016-10" db="EMBL/GenBank/DDBJ databases">
        <authorList>
            <person name="Varghese N."/>
            <person name="Submissions S."/>
        </authorList>
    </citation>
    <scope>NUCLEOTIDE SEQUENCE [LARGE SCALE GENOMIC DNA]</scope>
    <source>
        <strain evidence="6">ATCC 700689</strain>
    </source>
</reference>
<dbReference type="AlphaFoldDB" id="A0A1G8NGM0"/>
<evidence type="ECO:0000259" key="4">
    <source>
        <dbReference type="Pfam" id="PF04586"/>
    </source>
</evidence>
<dbReference type="GO" id="GO:0008233">
    <property type="term" value="F:peptidase activity"/>
    <property type="evidence" value="ECO:0007669"/>
    <property type="project" value="UniProtKB-KW"/>
</dbReference>
<keyword evidence="3" id="KW-0378">Hydrolase</keyword>
<dbReference type="InterPro" id="IPR054613">
    <property type="entry name" value="Peptidase_S78_dom"/>
</dbReference>
<dbReference type="STRING" id="89065.SAMN05216605_11779"/>
<dbReference type="InterPro" id="IPR006433">
    <property type="entry name" value="Prohead_protease"/>
</dbReference>
<proteinExistence type="predicted"/>
<accession>A0A1G8NGM0</accession>
<evidence type="ECO:0000256" key="3">
    <source>
        <dbReference type="ARBA" id="ARBA00022801"/>
    </source>
</evidence>
<keyword evidence="2" id="KW-0645">Protease</keyword>
<name>A0A1G8NGM0_9PSED</name>
<evidence type="ECO:0000313" key="6">
    <source>
        <dbReference type="Proteomes" id="UP000182894"/>
    </source>
</evidence>
<gene>
    <name evidence="5" type="ORF">SAMN05216605_11779</name>
</gene>
<keyword evidence="1" id="KW-1188">Viral release from host cell</keyword>
<feature type="domain" description="Prohead serine protease" evidence="4">
    <location>
        <begin position="10"/>
        <end position="153"/>
    </location>
</feature>
<evidence type="ECO:0000256" key="2">
    <source>
        <dbReference type="ARBA" id="ARBA00022670"/>
    </source>
</evidence>
<dbReference type="Proteomes" id="UP000182894">
    <property type="component" value="Unassembled WGS sequence"/>
</dbReference>
<organism evidence="5 6">
    <name type="scientific">Pseudomonas abietaniphila</name>
    <dbReference type="NCBI Taxonomy" id="89065"/>
    <lineage>
        <taxon>Bacteria</taxon>
        <taxon>Pseudomonadati</taxon>
        <taxon>Pseudomonadota</taxon>
        <taxon>Gammaproteobacteria</taxon>
        <taxon>Pseudomonadales</taxon>
        <taxon>Pseudomonadaceae</taxon>
        <taxon>Pseudomonas</taxon>
    </lineage>
</organism>
<evidence type="ECO:0000256" key="1">
    <source>
        <dbReference type="ARBA" id="ARBA00022612"/>
    </source>
</evidence>
<evidence type="ECO:0000313" key="5">
    <source>
        <dbReference type="EMBL" id="SDI79421.1"/>
    </source>
</evidence>
<dbReference type="GO" id="GO:0006508">
    <property type="term" value="P:proteolysis"/>
    <property type="evidence" value="ECO:0007669"/>
    <property type="project" value="UniProtKB-KW"/>
</dbReference>
<dbReference type="RefSeq" id="WP_074757251.1">
    <property type="nucleotide sequence ID" value="NZ_FNCO01000017.1"/>
</dbReference>
<dbReference type="OrthoDB" id="64791at2"/>
<protein>
    <recommendedName>
        <fullName evidence="4">Prohead serine protease domain-containing protein</fullName>
    </recommendedName>
</protein>
<dbReference type="EMBL" id="FNCO01000017">
    <property type="protein sequence ID" value="SDI79421.1"/>
    <property type="molecule type" value="Genomic_DNA"/>
</dbReference>
<sequence>MERRSFSIEQKGRTLFGYAARFGDPTPIGGWTETIQPGAFKRSLAGPAAASIRAVYEHNDAALLGRVGAGTLRLSEDDVGLAFELDLPDTTLGRDLSELVKRGDVAGCSFGFIPVKEDWQGEVRSLQDVDLHEITITANPAYQSTSVSVRSKKPVQAIAHARRYLEFLECIR</sequence>
<dbReference type="Pfam" id="PF04586">
    <property type="entry name" value="Peptidase_S78"/>
    <property type="match status" value="1"/>
</dbReference>
<dbReference type="NCBIfam" id="TIGR01543">
    <property type="entry name" value="proheadase_HK97"/>
    <property type="match status" value="1"/>
</dbReference>
<keyword evidence="6" id="KW-1185">Reference proteome</keyword>